<accession>A0AAW1P4L2</accession>
<name>A0AAW1P4L2_9CHLO</name>
<evidence type="ECO:0000313" key="2">
    <source>
        <dbReference type="Proteomes" id="UP001489004"/>
    </source>
</evidence>
<reference evidence="1 2" key="1">
    <citation type="journal article" date="2024" name="Nat. Commun.">
        <title>Phylogenomics reveals the evolutionary origins of lichenization in chlorophyte algae.</title>
        <authorList>
            <person name="Puginier C."/>
            <person name="Libourel C."/>
            <person name="Otte J."/>
            <person name="Skaloud P."/>
            <person name="Haon M."/>
            <person name="Grisel S."/>
            <person name="Petersen M."/>
            <person name="Berrin J.G."/>
            <person name="Delaux P.M."/>
            <person name="Dal Grande F."/>
            <person name="Keller J."/>
        </authorList>
    </citation>
    <scope>NUCLEOTIDE SEQUENCE [LARGE SCALE GENOMIC DNA]</scope>
    <source>
        <strain evidence="1 2">SAG 2043</strain>
    </source>
</reference>
<dbReference type="EMBL" id="JALJOR010000019">
    <property type="protein sequence ID" value="KAK9803906.1"/>
    <property type="molecule type" value="Genomic_DNA"/>
</dbReference>
<keyword evidence="2" id="KW-1185">Reference proteome</keyword>
<organism evidence="1 2">
    <name type="scientific">[Myrmecia] bisecta</name>
    <dbReference type="NCBI Taxonomy" id="41462"/>
    <lineage>
        <taxon>Eukaryota</taxon>
        <taxon>Viridiplantae</taxon>
        <taxon>Chlorophyta</taxon>
        <taxon>core chlorophytes</taxon>
        <taxon>Trebouxiophyceae</taxon>
        <taxon>Trebouxiales</taxon>
        <taxon>Trebouxiaceae</taxon>
        <taxon>Myrmecia</taxon>
    </lineage>
</organism>
<proteinExistence type="predicted"/>
<dbReference type="AlphaFoldDB" id="A0AAW1P4L2"/>
<dbReference type="Proteomes" id="UP001489004">
    <property type="component" value="Unassembled WGS sequence"/>
</dbReference>
<sequence length="96" mass="10642">MAVNHVYIDAMPLLCKNCIIRTTQREMEDLLAAFQALLAKSGRNYVLGLYSHIRTVALNTDDNAAFIDASMGNTTAWTNFCDDVAILHTLCTLFDA</sequence>
<protein>
    <submittedName>
        <fullName evidence="1">Uncharacterized protein</fullName>
    </submittedName>
</protein>
<evidence type="ECO:0000313" key="1">
    <source>
        <dbReference type="EMBL" id="KAK9803906.1"/>
    </source>
</evidence>
<comment type="caution">
    <text evidence="1">The sequence shown here is derived from an EMBL/GenBank/DDBJ whole genome shotgun (WGS) entry which is preliminary data.</text>
</comment>
<gene>
    <name evidence="1" type="ORF">WJX72_003493</name>
</gene>